<feature type="transmembrane region" description="Helical" evidence="1">
    <location>
        <begin position="109"/>
        <end position="131"/>
    </location>
</feature>
<dbReference type="EMBL" id="HBGW01101904">
    <property type="protein sequence ID" value="CAD9646600.1"/>
    <property type="molecule type" value="Transcribed_RNA"/>
</dbReference>
<keyword evidence="1" id="KW-1133">Transmembrane helix</keyword>
<evidence type="ECO:0000256" key="1">
    <source>
        <dbReference type="SAM" id="Phobius"/>
    </source>
</evidence>
<evidence type="ECO:0000313" key="2">
    <source>
        <dbReference type="EMBL" id="CAD9646600.1"/>
    </source>
</evidence>
<accession>A0A6V0I4Z8</accession>
<feature type="transmembrane region" description="Helical" evidence="1">
    <location>
        <begin position="172"/>
        <end position="194"/>
    </location>
</feature>
<protein>
    <submittedName>
        <fullName evidence="2">Uncharacterized protein</fullName>
    </submittedName>
</protein>
<sequence length="287" mass="32031">MIAFSRIMAQMALPSHEVRYNPEDYAAASGELLVFNMIISWVLTYLFNPAVIDENELKARVGYNNLCVGWDTMPAKFVAAPLFAVIIFFQSRFLQLDYWRAALLGQRVLVVRIVNFVCAASWFFAIGIFSIDAAVNPLGHTFSFVQLVIFSYVAFCANLVEVDPRFHPKGAYPFVAIFGVISILFGICAMIQMYKYDPLTGAMGPVPWHLMCLLDYGYFACMGLQGFFRPRAPSLQAPLKLISDDDFQVTPEMNFAQARFPMPPMPPMQEQKGLCCGCGTVAAGPHP</sequence>
<feature type="transmembrane region" description="Helical" evidence="1">
    <location>
        <begin position="72"/>
        <end position="89"/>
    </location>
</feature>
<feature type="transmembrane region" description="Helical" evidence="1">
    <location>
        <begin position="32"/>
        <end position="52"/>
    </location>
</feature>
<keyword evidence="1" id="KW-0812">Transmembrane</keyword>
<feature type="transmembrane region" description="Helical" evidence="1">
    <location>
        <begin position="143"/>
        <end position="160"/>
    </location>
</feature>
<keyword evidence="1" id="KW-0472">Membrane</keyword>
<proteinExistence type="predicted"/>
<feature type="transmembrane region" description="Helical" evidence="1">
    <location>
        <begin position="206"/>
        <end position="228"/>
    </location>
</feature>
<dbReference type="AlphaFoldDB" id="A0A6V0I4Z8"/>
<gene>
    <name evidence="2" type="ORF">BRAN1462_LOCUS64422</name>
</gene>
<reference evidence="2" key="1">
    <citation type="submission" date="2021-01" db="EMBL/GenBank/DDBJ databases">
        <authorList>
            <person name="Corre E."/>
            <person name="Pelletier E."/>
            <person name="Niang G."/>
            <person name="Scheremetjew M."/>
            <person name="Finn R."/>
            <person name="Kale V."/>
            <person name="Holt S."/>
            <person name="Cochrane G."/>
            <person name="Meng A."/>
            <person name="Brown T."/>
            <person name="Cohen L."/>
        </authorList>
    </citation>
    <scope>NUCLEOTIDE SEQUENCE</scope>
    <source>
        <strain evidence="2">RCC3387</strain>
    </source>
</reference>
<organism evidence="2">
    <name type="scientific">Zooxanthella nutricula</name>
    <dbReference type="NCBI Taxonomy" id="1333877"/>
    <lineage>
        <taxon>Eukaryota</taxon>
        <taxon>Sar</taxon>
        <taxon>Alveolata</taxon>
        <taxon>Dinophyceae</taxon>
        <taxon>Peridiniales</taxon>
        <taxon>Peridiniales incertae sedis</taxon>
        <taxon>Zooxanthella</taxon>
    </lineage>
</organism>
<name>A0A6V0I4Z8_9DINO</name>